<name>A0AAE7WFZ9_9CAUD</name>
<organism evidence="1 2">
    <name type="scientific">Kosakonia phage 305</name>
    <dbReference type="NCBI Taxonomy" id="2863193"/>
    <lineage>
        <taxon>Viruses</taxon>
        <taxon>Duplodnaviria</taxon>
        <taxon>Heunggongvirae</taxon>
        <taxon>Uroviricota</taxon>
        <taxon>Caudoviricetes</taxon>
        <taxon>Pantevenvirales</taxon>
        <taxon>Straboviridae</taxon>
        <taxon>Tevenvirinae</taxon>
        <taxon>Kanagawavirus</taxon>
        <taxon>Kanagawavirus threeohfive</taxon>
    </lineage>
</organism>
<sequence length="100" mass="11463">MLELNQLKIVLPPEDITGYVIQRLEDLEVNVVKVSSPVIDLEQANGNGKLTLEVVSKIARDLDYAISAIMEYNPYVVFIYEVIKEHAGYKFRFQYISKVN</sequence>
<dbReference type="RefSeq" id="YP_010650193.1">
    <property type="nucleotide sequence ID" value="NC_070776.1"/>
</dbReference>
<dbReference type="GeneID" id="77925765"/>
<evidence type="ECO:0000313" key="2">
    <source>
        <dbReference type="Proteomes" id="UP000828441"/>
    </source>
</evidence>
<reference evidence="2" key="1">
    <citation type="journal article" date="2021" name="Viruses">
        <title>Novel Viruses That Lyse Plant and Human Strains of Kosakonia cowanii.</title>
        <authorList>
            <person name="Petrzik K."/>
            <person name="Brazdova S."/>
            <person name="Krawczyk K."/>
        </authorList>
    </citation>
    <scope>NUCLEOTIDE SEQUENCE [LARGE SCALE GENOMIC DNA]</scope>
</reference>
<accession>A0AAE7WFZ9</accession>
<dbReference type="Proteomes" id="UP000828441">
    <property type="component" value="Segment"/>
</dbReference>
<evidence type="ECO:0000313" key="1">
    <source>
        <dbReference type="EMBL" id="QYN80387.1"/>
    </source>
</evidence>
<protein>
    <submittedName>
        <fullName evidence="1">Uncharacterized protein</fullName>
    </submittedName>
</protein>
<dbReference type="KEGG" id="vg:77925765"/>
<keyword evidence="2" id="KW-1185">Reference proteome</keyword>
<dbReference type="EMBL" id="MZ348423">
    <property type="protein sequence ID" value="QYN80387.1"/>
    <property type="molecule type" value="Genomic_DNA"/>
</dbReference>
<proteinExistence type="predicted"/>